<keyword evidence="3" id="KW-0808">Transferase</keyword>
<keyword evidence="7" id="KW-0238">DNA-binding</keyword>
<dbReference type="PANTHER" id="PTHR32248:SF4">
    <property type="entry name" value="RNA POLYMERASE SIGMA-54 FACTOR"/>
    <property type="match status" value="1"/>
</dbReference>
<dbReference type="RefSeq" id="WP_377350875.1">
    <property type="nucleotide sequence ID" value="NZ_JBHLTP010000013.1"/>
</dbReference>
<dbReference type="Gene3D" id="1.10.10.1330">
    <property type="entry name" value="RNA polymerase sigma-54 factor, core-binding domain"/>
    <property type="match status" value="1"/>
</dbReference>
<dbReference type="InterPro" id="IPR038709">
    <property type="entry name" value="RpoN_core-bd_sf"/>
</dbReference>
<dbReference type="NCBIfam" id="TIGR02395">
    <property type="entry name" value="rpoN_sigma"/>
    <property type="match status" value="1"/>
</dbReference>
<comment type="similarity">
    <text evidence="1">Belongs to the sigma-54 factor family.</text>
</comment>
<reference evidence="11 12" key="1">
    <citation type="submission" date="2024-09" db="EMBL/GenBank/DDBJ databases">
        <authorList>
            <person name="Sun Q."/>
            <person name="Mori K."/>
        </authorList>
    </citation>
    <scope>NUCLEOTIDE SEQUENCE [LARGE SCALE GENOMIC DNA]</scope>
    <source>
        <strain evidence="11 12">NCAIM B.02529</strain>
    </source>
</reference>
<dbReference type="PROSITE" id="PS50044">
    <property type="entry name" value="SIGMA54_3"/>
    <property type="match status" value="1"/>
</dbReference>
<dbReference type="EMBL" id="JBHLTP010000013">
    <property type="protein sequence ID" value="MFC0525517.1"/>
    <property type="molecule type" value="Genomic_DNA"/>
</dbReference>
<dbReference type="Gene3D" id="1.10.10.60">
    <property type="entry name" value="Homeodomain-like"/>
    <property type="match status" value="1"/>
</dbReference>
<proteinExistence type="inferred from homology"/>
<dbReference type="Pfam" id="PF00309">
    <property type="entry name" value="Sigma54_AID"/>
    <property type="match status" value="1"/>
</dbReference>
<dbReference type="PROSITE" id="PS00718">
    <property type="entry name" value="SIGMA54_2"/>
    <property type="match status" value="1"/>
</dbReference>
<evidence type="ECO:0000256" key="1">
    <source>
        <dbReference type="ARBA" id="ARBA00008798"/>
    </source>
</evidence>
<evidence type="ECO:0000256" key="6">
    <source>
        <dbReference type="ARBA" id="ARBA00023082"/>
    </source>
</evidence>
<keyword evidence="6" id="KW-0731">Sigma factor</keyword>
<name>A0ABV6LSZ8_9BACI</name>
<comment type="caution">
    <text evidence="11">The sequence shown here is derived from an EMBL/GenBank/DDBJ whole genome shotgun (WGS) entry which is preliminary data.</text>
</comment>
<feature type="domain" description="RNA polymerase sigma factor 54 core-binding" evidence="10">
    <location>
        <begin position="67"/>
        <end position="249"/>
    </location>
</feature>
<evidence type="ECO:0000256" key="3">
    <source>
        <dbReference type="ARBA" id="ARBA00022679"/>
    </source>
</evidence>
<evidence type="ECO:0000259" key="10">
    <source>
        <dbReference type="Pfam" id="PF04963"/>
    </source>
</evidence>
<keyword evidence="2" id="KW-0240">DNA-directed RNA polymerase</keyword>
<evidence type="ECO:0000256" key="7">
    <source>
        <dbReference type="ARBA" id="ARBA00023125"/>
    </source>
</evidence>
<gene>
    <name evidence="11" type="primary">rpoN</name>
    <name evidence="11" type="ORF">ACFFGV_18185</name>
</gene>
<dbReference type="Pfam" id="PF04552">
    <property type="entry name" value="Sigma54_DBD"/>
    <property type="match status" value="1"/>
</dbReference>
<evidence type="ECO:0000259" key="9">
    <source>
        <dbReference type="Pfam" id="PF04552"/>
    </source>
</evidence>
<dbReference type="Pfam" id="PF04963">
    <property type="entry name" value="Sigma54_CBD"/>
    <property type="match status" value="1"/>
</dbReference>
<keyword evidence="5" id="KW-0805">Transcription regulation</keyword>
<keyword evidence="8" id="KW-0804">Transcription</keyword>
<dbReference type="Proteomes" id="UP001589836">
    <property type="component" value="Unassembled WGS sequence"/>
</dbReference>
<dbReference type="PRINTS" id="PR00045">
    <property type="entry name" value="SIGMA54FCT"/>
</dbReference>
<protein>
    <submittedName>
        <fullName evidence="11">RNA polymerase factor sigma-54</fullName>
    </submittedName>
</protein>
<dbReference type="PIRSF" id="PIRSF000774">
    <property type="entry name" value="RpoN"/>
    <property type="match status" value="1"/>
</dbReference>
<dbReference type="PANTHER" id="PTHR32248">
    <property type="entry name" value="RNA POLYMERASE SIGMA-54 FACTOR"/>
    <property type="match status" value="1"/>
</dbReference>
<organism evidence="11 12">
    <name type="scientific">Pontibacillus salicampi</name>
    <dbReference type="NCBI Taxonomy" id="1449801"/>
    <lineage>
        <taxon>Bacteria</taxon>
        <taxon>Bacillati</taxon>
        <taxon>Bacillota</taxon>
        <taxon>Bacilli</taxon>
        <taxon>Bacillales</taxon>
        <taxon>Bacillaceae</taxon>
        <taxon>Pontibacillus</taxon>
    </lineage>
</organism>
<feature type="domain" description="RNA polymerase sigma factor 54 DNA-binding" evidence="9">
    <location>
        <begin position="262"/>
        <end position="420"/>
    </location>
</feature>
<evidence type="ECO:0000256" key="8">
    <source>
        <dbReference type="ARBA" id="ARBA00023163"/>
    </source>
</evidence>
<evidence type="ECO:0000256" key="5">
    <source>
        <dbReference type="ARBA" id="ARBA00023015"/>
    </source>
</evidence>
<evidence type="ECO:0000256" key="4">
    <source>
        <dbReference type="ARBA" id="ARBA00022695"/>
    </source>
</evidence>
<dbReference type="InterPro" id="IPR007046">
    <property type="entry name" value="RNA_pol_sigma_54_core-bd"/>
</dbReference>
<dbReference type="InterPro" id="IPR000394">
    <property type="entry name" value="RNA_pol_sigma_54"/>
</dbReference>
<dbReference type="InterPro" id="IPR007634">
    <property type="entry name" value="RNA_pol_sigma_54_DNA-bd"/>
</dbReference>
<evidence type="ECO:0000256" key="2">
    <source>
        <dbReference type="ARBA" id="ARBA00022478"/>
    </source>
</evidence>
<keyword evidence="4" id="KW-0548">Nucleotidyltransferase</keyword>
<accession>A0ABV6LSZ8</accession>
<keyword evidence="12" id="KW-1185">Reference proteome</keyword>
<evidence type="ECO:0000313" key="12">
    <source>
        <dbReference type="Proteomes" id="UP001589836"/>
    </source>
</evidence>
<evidence type="ECO:0000313" key="11">
    <source>
        <dbReference type="EMBL" id="MFC0525517.1"/>
    </source>
</evidence>
<sequence length="426" mass="49638">MKPQLTQEQKLTWKMTQQLSQAIEILQYNGMELQEFIQQQMQDNPLIDWKRGELPMSGEAFPASGVRQTEQSLREYMYDQMMDIPIEARVRRALEYGVDSLDDNGYLDCDVKEWKDVLQEEEWVVESALSILQTLEPAGVGARDLQECITLQLLRKQENEQIIHLVQHHLDWVAEQQLPSMMECYGWNEEEVHKAVEVIQACHPRPGLQIAPVQKDYIIPDARVVQREGVWRVELSPLNQPVIQVDQTYAELVTDDEEARMYVQEKYKHAEWLQMAIRQRKEHFHAIVREIIDKQKPFLHNGAVHVQALRMREIATKVDIHVSTVSRAIRNKYVQTPHGIYPLKFFFQQGIKMNNGQETSAHSIKHLLKETIELENVHKPLSDQKIVEKLKSEFGIAISRRTVAKYREELFIPSSSKRKRQGGTAS</sequence>